<gene>
    <name evidence="3" type="ORF">EV190_12261</name>
</gene>
<feature type="domain" description="Glyoxalase/fosfomycin resistance/dioxygenase" evidence="2">
    <location>
        <begin position="10"/>
        <end position="66"/>
    </location>
</feature>
<dbReference type="InterPro" id="IPR029068">
    <property type="entry name" value="Glyas_Bleomycin-R_OHBP_Dase"/>
</dbReference>
<evidence type="ECO:0000259" key="2">
    <source>
        <dbReference type="Pfam" id="PF00903"/>
    </source>
</evidence>
<dbReference type="GO" id="GO:0051213">
    <property type="term" value="F:dioxygenase activity"/>
    <property type="evidence" value="ECO:0007669"/>
    <property type="project" value="UniProtKB-KW"/>
</dbReference>
<feature type="region of interest" description="Disordered" evidence="1">
    <location>
        <begin position="43"/>
        <end position="68"/>
    </location>
</feature>
<keyword evidence="3" id="KW-0223">Dioxygenase</keyword>
<dbReference type="SUPFAM" id="SSF54593">
    <property type="entry name" value="Glyoxalase/Bleomycin resistance protein/Dihydroxybiphenyl dioxygenase"/>
    <property type="match status" value="1"/>
</dbReference>
<evidence type="ECO:0000313" key="3">
    <source>
        <dbReference type="EMBL" id="TDQ47242.1"/>
    </source>
</evidence>
<dbReference type="Proteomes" id="UP000295281">
    <property type="component" value="Unassembled WGS sequence"/>
</dbReference>
<proteinExistence type="predicted"/>
<organism evidence="3 4">
    <name type="scientific">Actinorugispora endophytica</name>
    <dbReference type="NCBI Taxonomy" id="1605990"/>
    <lineage>
        <taxon>Bacteria</taxon>
        <taxon>Bacillati</taxon>
        <taxon>Actinomycetota</taxon>
        <taxon>Actinomycetes</taxon>
        <taxon>Streptosporangiales</taxon>
        <taxon>Nocardiopsidaceae</taxon>
        <taxon>Actinorugispora</taxon>
    </lineage>
</organism>
<dbReference type="AlphaFoldDB" id="A0A4R6UKV3"/>
<keyword evidence="4" id="KW-1185">Reference proteome</keyword>
<sequence length="83" mass="8826">MEITIHTGFLPHDDPDASAAFYRDALGFEVRGDVGQGRTRWITAGPAGRPDTSILLAPPASDPGTTEDGRRTITRVMARGTCG</sequence>
<keyword evidence="3" id="KW-0560">Oxidoreductase</keyword>
<reference evidence="3 4" key="1">
    <citation type="submission" date="2019-03" db="EMBL/GenBank/DDBJ databases">
        <title>Genomic Encyclopedia of Type Strains, Phase IV (KMG-IV): sequencing the most valuable type-strain genomes for metagenomic binning, comparative biology and taxonomic classification.</title>
        <authorList>
            <person name="Goeker M."/>
        </authorList>
    </citation>
    <scope>NUCLEOTIDE SEQUENCE [LARGE SCALE GENOMIC DNA]</scope>
    <source>
        <strain evidence="3 4">DSM 46770</strain>
    </source>
</reference>
<comment type="caution">
    <text evidence="3">The sequence shown here is derived from an EMBL/GenBank/DDBJ whole genome shotgun (WGS) entry which is preliminary data.</text>
</comment>
<evidence type="ECO:0000313" key="4">
    <source>
        <dbReference type="Proteomes" id="UP000295281"/>
    </source>
</evidence>
<protein>
    <submittedName>
        <fullName evidence="3">Glyoxalase/bleomycin resistance protein/dioxygenase superfamily protein</fullName>
    </submittedName>
</protein>
<name>A0A4R6UKV3_9ACTN</name>
<dbReference type="InterPro" id="IPR004360">
    <property type="entry name" value="Glyas_Fos-R_dOase_dom"/>
</dbReference>
<accession>A0A4R6UKV3</accession>
<dbReference type="EMBL" id="SNYN01000022">
    <property type="protein sequence ID" value="TDQ47242.1"/>
    <property type="molecule type" value="Genomic_DNA"/>
</dbReference>
<evidence type="ECO:0000256" key="1">
    <source>
        <dbReference type="SAM" id="MobiDB-lite"/>
    </source>
</evidence>
<dbReference type="Pfam" id="PF00903">
    <property type="entry name" value="Glyoxalase"/>
    <property type="match status" value="1"/>
</dbReference>
<dbReference type="Gene3D" id="3.10.180.10">
    <property type="entry name" value="2,3-Dihydroxybiphenyl 1,2-Dioxygenase, domain 1"/>
    <property type="match status" value="1"/>
</dbReference>